<sequence>MAQIHKGLFFILLGTSTLCFSVYRYLLNDENSYWKSDEILEIKKNPGLLIETPGCKLLKLDPYDSTLKQIIANRGKYSCPGNPSILVLKPNSKILLNETVLRTYYKLTSSNISCWYQNILRLIEPPKCKRENSYSFGPKRKLEFNVPLRLDHVVVNCDLAGKHFTQYIPLVPIKNETQTEKSRFNRNSSSIGLNVILFGIDSISKLNFLRHFKKTRLFLEQHLSPFEMNGYIKVGDNTFPNLTPLLTGHFVEYYWNESVRNTMFFDGIDLIWKIFSKKGYRTFYAEDDPIYGTFNYNKRGFKHPPTDYYYRPLYLAIDGSTLKKKSKPYCIDSQLEVDIVHNYLRDFIVTMRSRPYFAFLMVSKLTHNYLNYASYADEPTYRLLKNLWEIGAFNKSLLVLFSDHGIRFGAIRQTYIGKFEERMPFMYIYVPPKLLKKYPQFAKNLWSNQNRLTTPFDIH</sequence>
<dbReference type="CDD" id="cd16021">
    <property type="entry name" value="ALP_like"/>
    <property type="match status" value="1"/>
</dbReference>
<reference evidence="2 3" key="1">
    <citation type="submission" date="2013-11" db="EMBL/GenBank/DDBJ databases">
        <title>Genome sequencing of Stegodyphus mimosarum.</title>
        <authorList>
            <person name="Bechsgaard J."/>
        </authorList>
    </citation>
    <scope>NUCLEOTIDE SEQUENCE [LARGE SCALE GENOMIC DNA]</scope>
</reference>
<dbReference type="AlphaFoldDB" id="A0A087UDC4"/>
<dbReference type="OMA" id="ARANRTH"/>
<evidence type="ECO:0000256" key="1">
    <source>
        <dbReference type="SAM" id="Phobius"/>
    </source>
</evidence>
<evidence type="ECO:0000313" key="2">
    <source>
        <dbReference type="EMBL" id="KFM75363.1"/>
    </source>
</evidence>
<dbReference type="STRING" id="407821.A0A087UDC4"/>
<dbReference type="SUPFAM" id="SSF53649">
    <property type="entry name" value="Alkaline phosphatase-like"/>
    <property type="match status" value="1"/>
</dbReference>
<organism evidence="2 3">
    <name type="scientific">Stegodyphus mimosarum</name>
    <name type="common">African social velvet spider</name>
    <dbReference type="NCBI Taxonomy" id="407821"/>
    <lineage>
        <taxon>Eukaryota</taxon>
        <taxon>Metazoa</taxon>
        <taxon>Ecdysozoa</taxon>
        <taxon>Arthropoda</taxon>
        <taxon>Chelicerata</taxon>
        <taxon>Arachnida</taxon>
        <taxon>Araneae</taxon>
        <taxon>Araneomorphae</taxon>
        <taxon>Entelegynae</taxon>
        <taxon>Eresoidea</taxon>
        <taxon>Eresidae</taxon>
        <taxon>Stegodyphus</taxon>
    </lineage>
</organism>
<accession>A0A087UDC4</accession>
<keyword evidence="1" id="KW-0472">Membrane</keyword>
<protein>
    <submittedName>
        <fullName evidence="2">Uncharacterized protein</fullName>
    </submittedName>
</protein>
<dbReference type="EMBL" id="KK119316">
    <property type="protein sequence ID" value="KFM75363.1"/>
    <property type="molecule type" value="Genomic_DNA"/>
</dbReference>
<dbReference type="OrthoDB" id="6408790at2759"/>
<keyword evidence="1" id="KW-0812">Transmembrane</keyword>
<dbReference type="InterPro" id="IPR017850">
    <property type="entry name" value="Alkaline_phosphatase_core_sf"/>
</dbReference>
<name>A0A087UDC4_STEMI</name>
<feature type="transmembrane region" description="Helical" evidence="1">
    <location>
        <begin position="7"/>
        <end position="26"/>
    </location>
</feature>
<evidence type="ECO:0000313" key="3">
    <source>
        <dbReference type="Proteomes" id="UP000054359"/>
    </source>
</evidence>
<proteinExistence type="predicted"/>
<keyword evidence="1" id="KW-1133">Transmembrane helix</keyword>
<dbReference type="Proteomes" id="UP000054359">
    <property type="component" value="Unassembled WGS sequence"/>
</dbReference>
<dbReference type="Pfam" id="PF02995">
    <property type="entry name" value="DUF229"/>
    <property type="match status" value="1"/>
</dbReference>
<feature type="non-terminal residue" evidence="2">
    <location>
        <position position="459"/>
    </location>
</feature>
<dbReference type="InterPro" id="IPR004245">
    <property type="entry name" value="DUF229"/>
</dbReference>
<gene>
    <name evidence="2" type="ORF">X975_09377</name>
</gene>
<dbReference type="GO" id="GO:0005615">
    <property type="term" value="C:extracellular space"/>
    <property type="evidence" value="ECO:0007669"/>
    <property type="project" value="TreeGrafter"/>
</dbReference>
<dbReference type="FunFam" id="3.40.720.10:FF:000017">
    <property type="entry name" value="Predicted protein"/>
    <property type="match status" value="1"/>
</dbReference>
<dbReference type="Gene3D" id="3.40.720.10">
    <property type="entry name" value="Alkaline Phosphatase, subunit A"/>
    <property type="match status" value="1"/>
</dbReference>
<dbReference type="PANTHER" id="PTHR10974">
    <property type="entry name" value="FI08016P-RELATED"/>
    <property type="match status" value="1"/>
</dbReference>
<dbReference type="PANTHER" id="PTHR10974:SF1">
    <property type="entry name" value="FI08016P-RELATED"/>
    <property type="match status" value="1"/>
</dbReference>
<keyword evidence="3" id="KW-1185">Reference proteome</keyword>